<evidence type="ECO:0000256" key="1">
    <source>
        <dbReference type="SAM" id="MobiDB-lite"/>
    </source>
</evidence>
<evidence type="ECO:0000313" key="3">
    <source>
        <dbReference type="Proteomes" id="UP001519667"/>
    </source>
</evidence>
<evidence type="ECO:0000313" key="2">
    <source>
        <dbReference type="EMBL" id="MBT8767570.1"/>
    </source>
</evidence>
<comment type="caution">
    <text evidence="2">The sequence shown here is derived from an EMBL/GenBank/DDBJ whole genome shotgun (WGS) entry which is preliminary data.</text>
</comment>
<proteinExistence type="predicted"/>
<dbReference type="RefSeq" id="WP_215376664.1">
    <property type="nucleotide sequence ID" value="NZ_JAGTIS010000008.1"/>
</dbReference>
<reference evidence="2 3" key="1">
    <citation type="submission" date="2021-04" db="EMBL/GenBank/DDBJ databases">
        <title>Pseudomonas boanensis sp. nov., a bacterium isolated from river water used for household purposes in Boane District, Mozambique.</title>
        <authorList>
            <person name="Nicklasson M."/>
            <person name="Martin-Rodriguez A.J."/>
            <person name="Thorell K."/>
            <person name="Neves L."/>
            <person name="Mussagy A."/>
            <person name="Rydberg H.A."/>
            <person name="Hernroth B."/>
            <person name="Svensson-Stadler L."/>
            <person name="Sjoling A."/>
        </authorList>
    </citation>
    <scope>NUCLEOTIDE SEQUENCE [LARGE SCALE GENOMIC DNA]</scope>
    <source>
        <strain evidence="2 3">DB1</strain>
    </source>
</reference>
<accession>A0ABS5XKM1</accession>
<protein>
    <submittedName>
        <fullName evidence="2">Uncharacterized protein</fullName>
    </submittedName>
</protein>
<sequence length="127" mass="13693">MTSPRSIVNPATAASLIGQTVMVELVLEEEPESLWRCFHIVGLVAPVPGLVKEGHFLVFNAFQDEQFPNEIFWSDIRTLTTLHRRPLEGTDQLPPALGGLIRSGAALPARRNSSTVPANGSTGAAHP</sequence>
<organism evidence="2 3">
    <name type="scientific">Metapseudomonas boanensis</name>
    <dbReference type="NCBI Taxonomy" id="2822138"/>
    <lineage>
        <taxon>Bacteria</taxon>
        <taxon>Pseudomonadati</taxon>
        <taxon>Pseudomonadota</taxon>
        <taxon>Gammaproteobacteria</taxon>
        <taxon>Pseudomonadales</taxon>
        <taxon>Pseudomonadaceae</taxon>
        <taxon>Metapseudomonas</taxon>
    </lineage>
</organism>
<name>A0ABS5XKM1_9GAMM</name>
<feature type="compositionally biased region" description="Polar residues" evidence="1">
    <location>
        <begin position="111"/>
        <end position="127"/>
    </location>
</feature>
<dbReference type="Proteomes" id="UP001519667">
    <property type="component" value="Unassembled WGS sequence"/>
</dbReference>
<keyword evidence="3" id="KW-1185">Reference proteome</keyword>
<dbReference type="EMBL" id="JAGTIS010000008">
    <property type="protein sequence ID" value="MBT8767570.1"/>
    <property type="molecule type" value="Genomic_DNA"/>
</dbReference>
<feature type="region of interest" description="Disordered" evidence="1">
    <location>
        <begin position="106"/>
        <end position="127"/>
    </location>
</feature>
<gene>
    <name evidence="2" type="ORF">J7302_15765</name>
</gene>